<organism evidence="4 5">
    <name type="scientific">Stichopus japonicus</name>
    <name type="common">Sea cucumber</name>
    <dbReference type="NCBI Taxonomy" id="307972"/>
    <lineage>
        <taxon>Eukaryota</taxon>
        <taxon>Metazoa</taxon>
        <taxon>Echinodermata</taxon>
        <taxon>Eleutherozoa</taxon>
        <taxon>Echinozoa</taxon>
        <taxon>Holothuroidea</taxon>
        <taxon>Aspidochirotacea</taxon>
        <taxon>Aspidochirotida</taxon>
        <taxon>Stichopodidae</taxon>
        <taxon>Apostichopus</taxon>
    </lineage>
</organism>
<keyword evidence="1" id="KW-0732">Signal</keyword>
<comment type="caution">
    <text evidence="4">The sequence shown here is derived from an EMBL/GenBank/DDBJ whole genome shotgun (WGS) entry which is preliminary data.</text>
</comment>
<evidence type="ECO:0000313" key="5">
    <source>
        <dbReference type="Proteomes" id="UP000230750"/>
    </source>
</evidence>
<dbReference type="Pfam" id="PF03782">
    <property type="entry name" value="AMOP"/>
    <property type="match status" value="1"/>
</dbReference>
<dbReference type="EMBL" id="MRZV01000149">
    <property type="protein sequence ID" value="PIK57234.1"/>
    <property type="molecule type" value="Genomic_DNA"/>
</dbReference>
<evidence type="ECO:0000259" key="2">
    <source>
        <dbReference type="PROSITE" id="PS50856"/>
    </source>
</evidence>
<dbReference type="OrthoDB" id="6051552at2759"/>
<gene>
    <name evidence="4" type="ORF">BSL78_05871</name>
</gene>
<dbReference type="PANTHER" id="PTHR46534">
    <property type="entry name" value="IGGFC_BINDING DOMAIN-CONTAINING PROTEIN"/>
    <property type="match status" value="1"/>
</dbReference>
<keyword evidence="5" id="KW-1185">Reference proteome</keyword>
<dbReference type="PROSITE" id="PS50856">
    <property type="entry name" value="AMOP"/>
    <property type="match status" value="1"/>
</dbReference>
<feature type="domain" description="AMOP" evidence="2">
    <location>
        <begin position="637"/>
        <end position="772"/>
    </location>
</feature>
<feature type="signal peptide" evidence="1">
    <location>
        <begin position="1"/>
        <end position="23"/>
    </location>
</feature>
<dbReference type="PROSITE" id="PS51233">
    <property type="entry name" value="VWFD"/>
    <property type="match status" value="1"/>
</dbReference>
<feature type="domain" description="VWFD" evidence="3">
    <location>
        <begin position="772"/>
        <end position="936"/>
    </location>
</feature>
<feature type="chain" id="PRO_5013890017" description="IgGFc-binding protein" evidence="1">
    <location>
        <begin position="24"/>
        <end position="936"/>
    </location>
</feature>
<reference evidence="4 5" key="1">
    <citation type="journal article" date="2017" name="PLoS Biol.">
        <title>The sea cucumber genome provides insights into morphological evolution and visceral regeneration.</title>
        <authorList>
            <person name="Zhang X."/>
            <person name="Sun L."/>
            <person name="Yuan J."/>
            <person name="Sun Y."/>
            <person name="Gao Y."/>
            <person name="Zhang L."/>
            <person name="Li S."/>
            <person name="Dai H."/>
            <person name="Hamel J.F."/>
            <person name="Liu C."/>
            <person name="Yu Y."/>
            <person name="Liu S."/>
            <person name="Lin W."/>
            <person name="Guo K."/>
            <person name="Jin S."/>
            <person name="Xu P."/>
            <person name="Storey K.B."/>
            <person name="Huan P."/>
            <person name="Zhang T."/>
            <person name="Zhou Y."/>
            <person name="Zhang J."/>
            <person name="Lin C."/>
            <person name="Li X."/>
            <person name="Xing L."/>
            <person name="Huo D."/>
            <person name="Sun M."/>
            <person name="Wang L."/>
            <person name="Mercier A."/>
            <person name="Li F."/>
            <person name="Yang H."/>
            <person name="Xiang J."/>
        </authorList>
    </citation>
    <scope>NUCLEOTIDE SEQUENCE [LARGE SCALE GENOMIC DNA]</scope>
    <source>
        <strain evidence="4">Shaxun</strain>
        <tissue evidence="4">Muscle</tissue>
    </source>
</reference>
<dbReference type="Proteomes" id="UP000230750">
    <property type="component" value="Unassembled WGS sequence"/>
</dbReference>
<evidence type="ECO:0000256" key="1">
    <source>
        <dbReference type="SAM" id="SignalP"/>
    </source>
</evidence>
<evidence type="ECO:0000259" key="3">
    <source>
        <dbReference type="PROSITE" id="PS51233"/>
    </source>
</evidence>
<proteinExistence type="predicted"/>
<dbReference type="Pfam" id="PF17517">
    <property type="entry name" value="IgGFc_binding"/>
    <property type="match status" value="1"/>
</dbReference>
<dbReference type="SMART" id="SM00723">
    <property type="entry name" value="AMOP"/>
    <property type="match status" value="1"/>
</dbReference>
<dbReference type="InterPro" id="IPR035234">
    <property type="entry name" value="IgGFc-bd_N"/>
</dbReference>
<dbReference type="AlphaFoldDB" id="A0A2G8LAI4"/>
<evidence type="ECO:0008006" key="6">
    <source>
        <dbReference type="Google" id="ProtNLM"/>
    </source>
</evidence>
<evidence type="ECO:0000313" key="4">
    <source>
        <dbReference type="EMBL" id="PIK57234.1"/>
    </source>
</evidence>
<dbReference type="PANTHER" id="PTHR46534:SF1">
    <property type="entry name" value="IGGFC-BINDING PROTEIN N-TERMINAL DOMAIN-CONTAINING PROTEIN"/>
    <property type="match status" value="1"/>
</dbReference>
<name>A0A2G8LAI4_STIJA</name>
<dbReference type="InterPro" id="IPR005533">
    <property type="entry name" value="AMOP_dom"/>
</dbReference>
<accession>A0A2G8LAI4</accession>
<sequence length="936" mass="102621">MACRFLVTLYVLVSLLFRVDENADTCAGITRRRNFVIAFTGNYDNSPLTTELSLIVVAFSDQSTSVTISSKYSGIDGPYLTTFLLDERSSKQINIPTELLLGTTSEHSDKVIEVIATSDVSVYGLNYAPFTTDAFLTIPVNNIGVSYVAMSHDRSNGWPSLFAIVGLEDETSVRIVLTAGVTIDGTSYSSGDTMQLTIHRHEVIQLVSDSGVEYIGGSVIETDKLVALFMGHICASTPGSACDTLSEQLVPVESWSSSYIYTATGSADDRSVYVIHTYYENSEVTIPGIGPVTLQLGEFWQGELQGSGVITSSQPISVLQILRTINQDIVDPSIIQVPSEKQFSYIFGFSTPPKSGENSEGFFNFLNIIVKSNESETILVNGEPILQDSSHSHHSIAGTPYDVYTVEVPKGEGVFFVEQSSYVDGSPFSVVVYGYERAETYGYSAGLFFPNDKRLLNIEPFLLRDNRVIDVPGHVFDVFTIFCTTPRFQQLSYVTVDVTVDGKETFPFRGNVCILPQDVLPVTLSVLQSDEIEGNIDFTKEKEIILEWDPAKLFAVEYIDISIQVASRELDQDEGFVWSNDIKISSSVENVGTFRFMPSEIPTESLNGLSSFGLSLSVITLKANGKSLFQVLSSGILKMIGRSICSSWLQSTSVGDLPPCPCTDQQAEADGNFETDANPSLEYFHPVTSSCYRSGSGGSGQQCCYGSDGNILVGPPGGGTVDAYAPGGFCGTVKNFWFDVLPFLACCKLISQCETYYEFLPSDDCSDYQPPRPTIGTGDPHFISLDGKEFTFNGAGEFVLVKSSLHNFTFQARMEVLVDTDASVYTAFVLSSDMSDTIQVQRSPLNGTLILLNGEPIDLYFDGYLIRKRDFRGLRLTVNPEVSEITIRLHIGATALIRITTEMMSFILQLPDSFKGQTEVLLGNFNVKTKRVFTVT</sequence>
<dbReference type="Pfam" id="PF00094">
    <property type="entry name" value="VWD"/>
    <property type="match status" value="1"/>
</dbReference>
<protein>
    <recommendedName>
        <fullName evidence="6">IgGFc-binding protein</fullName>
    </recommendedName>
</protein>
<dbReference type="InterPro" id="IPR001846">
    <property type="entry name" value="VWF_type-D"/>
</dbReference>